<name>A0A4E0RBD6_FASHE</name>
<accession>A0A4E0RBD6</accession>
<organism evidence="1 2">
    <name type="scientific">Fasciola hepatica</name>
    <name type="common">Liver fluke</name>
    <dbReference type="NCBI Taxonomy" id="6192"/>
    <lineage>
        <taxon>Eukaryota</taxon>
        <taxon>Metazoa</taxon>
        <taxon>Spiralia</taxon>
        <taxon>Lophotrochozoa</taxon>
        <taxon>Platyhelminthes</taxon>
        <taxon>Trematoda</taxon>
        <taxon>Digenea</taxon>
        <taxon>Plagiorchiida</taxon>
        <taxon>Echinostomata</taxon>
        <taxon>Echinostomatoidea</taxon>
        <taxon>Fasciolidae</taxon>
        <taxon>Fasciola</taxon>
    </lineage>
</organism>
<dbReference type="EMBL" id="JXXN02001406">
    <property type="protein sequence ID" value="THD24833.1"/>
    <property type="molecule type" value="Genomic_DNA"/>
</dbReference>
<protein>
    <submittedName>
        <fullName evidence="1">Uncharacterized protein</fullName>
    </submittedName>
</protein>
<reference evidence="1" key="1">
    <citation type="submission" date="2019-03" db="EMBL/GenBank/DDBJ databases">
        <title>Improved annotation for the trematode Fasciola hepatica.</title>
        <authorList>
            <person name="Choi Y.-J."/>
            <person name="Martin J."/>
            <person name="Mitreva M."/>
        </authorList>
    </citation>
    <scope>NUCLEOTIDE SEQUENCE [LARGE SCALE GENOMIC DNA]</scope>
</reference>
<keyword evidence="2" id="KW-1185">Reference proteome</keyword>
<gene>
    <name evidence="1" type="ORF">D915_004471</name>
</gene>
<dbReference type="Proteomes" id="UP000230066">
    <property type="component" value="Unassembled WGS sequence"/>
</dbReference>
<comment type="caution">
    <text evidence="1">The sequence shown here is derived from an EMBL/GenBank/DDBJ whole genome shotgun (WGS) entry which is preliminary data.</text>
</comment>
<evidence type="ECO:0000313" key="2">
    <source>
        <dbReference type="Proteomes" id="UP000230066"/>
    </source>
</evidence>
<dbReference type="AlphaFoldDB" id="A0A4E0RBD6"/>
<evidence type="ECO:0000313" key="1">
    <source>
        <dbReference type="EMBL" id="THD24833.1"/>
    </source>
</evidence>
<sequence length="148" mass="16362">MREKTADLDESSFILQLIDYSGKLLTLSSSLIVAVRVQNNIHRIIYATIFHVVAYNHHLGDDVYHGRTEFSTVFNSARDDVWSGVTSSRLCTDSTAQLSRTGLGSSRHIVKIQKSLTDNGDSKSQQLGNSLGFFAFSTGSLLLVLPKR</sequence>
<proteinExistence type="predicted"/>